<dbReference type="Proteomes" id="UP000011086">
    <property type="component" value="Unassembled WGS sequence"/>
</dbReference>
<accession>A0AA97PA08</accession>
<dbReference type="EMBL" id="JH793285">
    <property type="protein sequence ID" value="ELQ44694.1"/>
    <property type="molecule type" value="Genomic_DNA"/>
</dbReference>
<evidence type="ECO:0000313" key="1">
    <source>
        <dbReference type="EMBL" id="ELQ44694.1"/>
    </source>
</evidence>
<sequence>MAVTGHSRITCCKLWIITSNEQQLVMS</sequence>
<reference evidence="1" key="1">
    <citation type="journal article" date="2012" name="PLoS Genet.">
        <title>Comparative analysis of the genomes of two field isolates of the rice blast fungus Magnaporthe oryzae.</title>
        <authorList>
            <person name="Xue M."/>
            <person name="Yang J."/>
            <person name="Li Z."/>
            <person name="Hu S."/>
            <person name="Yao N."/>
            <person name="Dean R.A."/>
            <person name="Zhao W."/>
            <person name="Shen M."/>
            <person name="Zhang H."/>
            <person name="Li C."/>
            <person name="Liu L."/>
            <person name="Cao L."/>
            <person name="Xu X."/>
            <person name="Xing Y."/>
            <person name="Hsiang T."/>
            <person name="Zhang Z."/>
            <person name="Xu J.R."/>
            <person name="Peng Y.L."/>
        </authorList>
    </citation>
    <scope>NUCLEOTIDE SEQUENCE</scope>
    <source>
        <strain evidence="1">Y34</strain>
    </source>
</reference>
<protein>
    <submittedName>
        <fullName evidence="1">Uncharacterized protein</fullName>
    </submittedName>
</protein>
<gene>
    <name evidence="1" type="ORF">OOU_Y34scaffold00065g6</name>
</gene>
<proteinExistence type="predicted"/>
<organism evidence="1">
    <name type="scientific">Pyricularia oryzae (strain Y34)</name>
    <name type="common">Rice blast fungus</name>
    <name type="synonym">Magnaporthe oryzae</name>
    <dbReference type="NCBI Taxonomy" id="1143189"/>
    <lineage>
        <taxon>Eukaryota</taxon>
        <taxon>Fungi</taxon>
        <taxon>Dikarya</taxon>
        <taxon>Ascomycota</taxon>
        <taxon>Pezizomycotina</taxon>
        <taxon>Sordariomycetes</taxon>
        <taxon>Sordariomycetidae</taxon>
        <taxon>Magnaporthales</taxon>
        <taxon>Pyriculariaceae</taxon>
        <taxon>Pyricularia</taxon>
    </lineage>
</organism>
<name>A0AA97PA08_PYRO3</name>
<dbReference type="AlphaFoldDB" id="A0AA97PA08"/>